<dbReference type="EC" id="2.1.1.37" evidence="1"/>
<evidence type="ECO:0000256" key="1">
    <source>
        <dbReference type="ARBA" id="ARBA00011975"/>
    </source>
</evidence>
<keyword evidence="3 7" id="KW-0808">Transferase</keyword>
<dbReference type="SUPFAM" id="SSF53335">
    <property type="entry name" value="S-adenosyl-L-methionine-dependent methyltransferases"/>
    <property type="match status" value="2"/>
</dbReference>
<dbReference type="InterPro" id="IPR050390">
    <property type="entry name" value="C5-Methyltransferase"/>
</dbReference>
<feature type="domain" description="Type II methyltransferase M.TaqI-like" evidence="8">
    <location>
        <begin position="519"/>
        <end position="605"/>
    </location>
</feature>
<dbReference type="InterPro" id="IPR029063">
    <property type="entry name" value="SAM-dependent_MTases_sf"/>
</dbReference>
<dbReference type="EMBL" id="NXLR01000001">
    <property type="protein sequence ID" value="RDU60979.1"/>
    <property type="molecule type" value="Genomic_DNA"/>
</dbReference>
<protein>
    <recommendedName>
        <fullName evidence="1">DNA (cytosine-5-)-methyltransferase</fullName>
        <ecNumber evidence="1">2.1.1.37</ecNumber>
    </recommendedName>
</protein>
<dbReference type="OrthoDB" id="9813719at2"/>
<dbReference type="Pfam" id="PF00145">
    <property type="entry name" value="DNA_methylase"/>
    <property type="match status" value="1"/>
</dbReference>
<evidence type="ECO:0000259" key="8">
    <source>
        <dbReference type="Pfam" id="PF07669"/>
    </source>
</evidence>
<proteinExistence type="inferred from homology"/>
<name>A0A3D8I745_9HELI</name>
<keyword evidence="2 7" id="KW-0489">Methyltransferase</keyword>
<dbReference type="InterPro" id="IPR011639">
    <property type="entry name" value="MethylTrfase_TaqI-like_dom"/>
</dbReference>
<feature type="active site" evidence="7">
    <location>
        <position position="94"/>
    </location>
</feature>
<evidence type="ECO:0000256" key="4">
    <source>
        <dbReference type="ARBA" id="ARBA00022691"/>
    </source>
</evidence>
<keyword evidence="5" id="KW-0680">Restriction system</keyword>
<dbReference type="RefSeq" id="WP_104699407.1">
    <property type="nucleotide sequence ID" value="NZ_FZPP01000005.1"/>
</dbReference>
<dbReference type="PROSITE" id="PS51679">
    <property type="entry name" value="SAM_MT_C5"/>
    <property type="match status" value="1"/>
</dbReference>
<dbReference type="GO" id="GO:0009007">
    <property type="term" value="F:site-specific DNA-methyltransferase (adenine-specific) activity"/>
    <property type="evidence" value="ECO:0007669"/>
    <property type="project" value="UniProtKB-EC"/>
</dbReference>
<dbReference type="Gene3D" id="3.40.50.150">
    <property type="entry name" value="Vaccinia Virus protein VP39"/>
    <property type="match status" value="2"/>
</dbReference>
<dbReference type="Proteomes" id="UP000256599">
    <property type="component" value="Unassembled WGS sequence"/>
</dbReference>
<reference evidence="9 10" key="1">
    <citation type="submission" date="2018-04" db="EMBL/GenBank/DDBJ databases">
        <title>Novel Campyloabacter and Helicobacter Species and Strains.</title>
        <authorList>
            <person name="Mannion A.J."/>
            <person name="Shen Z."/>
            <person name="Fox J.G."/>
        </authorList>
    </citation>
    <scope>NUCLEOTIDE SEQUENCE [LARGE SCALE GENOMIC DNA]</scope>
    <source>
        <strain evidence="9 10">MIT 98-6070</strain>
    </source>
</reference>
<evidence type="ECO:0000256" key="5">
    <source>
        <dbReference type="ARBA" id="ARBA00022747"/>
    </source>
</evidence>
<evidence type="ECO:0000256" key="6">
    <source>
        <dbReference type="ARBA" id="ARBA00047422"/>
    </source>
</evidence>
<comment type="caution">
    <text evidence="9">The sequence shown here is derived from an EMBL/GenBank/DDBJ whole genome shotgun (WGS) entry which is preliminary data.</text>
</comment>
<sequence>MLPNKTLTYISLFSSAGVGCYGFKQAGFECIATNEVIERRLNIQKINRKCKYQNGYILGDIREKDTKKQILQQMDFYKSLGNDRVDVLIATPPCQGMSVANHKKTKNEINRNSLVVESIDLISAINPRFFILENVASFYKTGCIDQSGNIVSIGAMINVALAKKYAIYNELLNFKNYGANSSRSRTLVIGVCREFQNFITPLELFPDFQVEKKLEEVIGHLKSLEWGEYDKNDFYHSFRTYPKHMREWIKDLKEGQSAFENKENSKRPHKIIDGKIVINVSKNADKYKRQKWSCVAPCIHTRNDQMASQNTIHPSDDRVFSIRELMLVMNIPQDFKWLPLKLEDLNALNIEQKQKLSKQNEINIRQSIGEAVPTIIFVQIAQKIKQFMALKHFSNKEIIEMIKTYHLRNFENLKEFVSSNRLQVSQASLLYMAEMANTKRMQNATYFTNKFILNQIAQALPDFNKDSISIIEPSAGCGNFLPILFKKYAHIKRVNLKLIDIDFQSLQILKILYKEQIPKNFTLEFICDDFLNYEDKNIDLIVGNPPFTKMGKNESLAKLFLEKSIGMANFVSLIMPKNLLNTKEYKATRAILEKKGISSIIDFGELGFNGVLIETINITTGKTREVEVKSLPLNLVLKQKSSYIFDKALPYWVIFRDDFFDYVFERLECGIFDAFRDRQLTNSNTSVIKNDVRILKSRNIGKNGNIVDIKDYDSYISKNDLHKFKVFEFLDRDDVYLTPNMTYNPRLIKKQKGFIVNGSVAILIPKTKIELSQEQQDYIASDEFRSFYKIARNYQTRTLNIDSTSCFWFGIQKRGKICKKS</sequence>
<dbReference type="GO" id="GO:0003676">
    <property type="term" value="F:nucleic acid binding"/>
    <property type="evidence" value="ECO:0007669"/>
    <property type="project" value="InterPro"/>
</dbReference>
<dbReference type="Gene3D" id="3.90.120.10">
    <property type="entry name" value="DNA Methylase, subunit A, domain 2"/>
    <property type="match status" value="1"/>
</dbReference>
<dbReference type="GO" id="GO:0032259">
    <property type="term" value="P:methylation"/>
    <property type="evidence" value="ECO:0007669"/>
    <property type="project" value="UniProtKB-KW"/>
</dbReference>
<evidence type="ECO:0000313" key="10">
    <source>
        <dbReference type="Proteomes" id="UP000256599"/>
    </source>
</evidence>
<dbReference type="AlphaFoldDB" id="A0A3D8I745"/>
<evidence type="ECO:0000256" key="3">
    <source>
        <dbReference type="ARBA" id="ARBA00022679"/>
    </source>
</evidence>
<dbReference type="GO" id="GO:0009307">
    <property type="term" value="P:DNA restriction-modification system"/>
    <property type="evidence" value="ECO:0007669"/>
    <property type="project" value="UniProtKB-KW"/>
</dbReference>
<dbReference type="InterPro" id="IPR018117">
    <property type="entry name" value="C5_DNA_meth_AS"/>
</dbReference>
<dbReference type="Pfam" id="PF07669">
    <property type="entry name" value="Eco57I"/>
    <property type="match status" value="1"/>
</dbReference>
<evidence type="ECO:0000256" key="2">
    <source>
        <dbReference type="ARBA" id="ARBA00022603"/>
    </source>
</evidence>
<comment type="catalytic activity">
    <reaction evidence="6">
        <text>a 2'-deoxycytidine in DNA + S-adenosyl-L-methionine = a 5-methyl-2'-deoxycytidine in DNA + S-adenosyl-L-homocysteine + H(+)</text>
        <dbReference type="Rhea" id="RHEA:13681"/>
        <dbReference type="Rhea" id="RHEA-COMP:11369"/>
        <dbReference type="Rhea" id="RHEA-COMP:11370"/>
        <dbReference type="ChEBI" id="CHEBI:15378"/>
        <dbReference type="ChEBI" id="CHEBI:57856"/>
        <dbReference type="ChEBI" id="CHEBI:59789"/>
        <dbReference type="ChEBI" id="CHEBI:85452"/>
        <dbReference type="ChEBI" id="CHEBI:85454"/>
        <dbReference type="EC" id="2.1.1.37"/>
    </reaction>
</comment>
<accession>A0A3D8I745</accession>
<organism evidence="9 10">
    <name type="scientific">Helicobacter marmotae</name>
    <dbReference type="NCBI Taxonomy" id="152490"/>
    <lineage>
        <taxon>Bacteria</taxon>
        <taxon>Pseudomonadati</taxon>
        <taxon>Campylobacterota</taxon>
        <taxon>Epsilonproteobacteria</taxon>
        <taxon>Campylobacterales</taxon>
        <taxon>Helicobacteraceae</taxon>
        <taxon>Helicobacter</taxon>
    </lineage>
</organism>
<dbReference type="PROSITE" id="PS00092">
    <property type="entry name" value="N6_MTASE"/>
    <property type="match status" value="1"/>
</dbReference>
<comment type="similarity">
    <text evidence="7">Belongs to the class I-like SAM-binding methyltransferase superfamily. C5-methyltransferase family.</text>
</comment>
<dbReference type="PANTHER" id="PTHR10629:SF52">
    <property type="entry name" value="DNA (CYTOSINE-5)-METHYLTRANSFERASE 1"/>
    <property type="match status" value="1"/>
</dbReference>
<dbReference type="PANTHER" id="PTHR10629">
    <property type="entry name" value="CYTOSINE-SPECIFIC METHYLTRANSFERASE"/>
    <property type="match status" value="1"/>
</dbReference>
<dbReference type="GO" id="GO:0003886">
    <property type="term" value="F:DNA (cytosine-5-)-methyltransferase activity"/>
    <property type="evidence" value="ECO:0007669"/>
    <property type="project" value="UniProtKB-EC"/>
</dbReference>
<dbReference type="PROSITE" id="PS00094">
    <property type="entry name" value="C5_MTASE_1"/>
    <property type="match status" value="1"/>
</dbReference>
<dbReference type="PRINTS" id="PR00507">
    <property type="entry name" value="N12N6MTFRASE"/>
</dbReference>
<evidence type="ECO:0000256" key="7">
    <source>
        <dbReference type="PROSITE-ProRule" id="PRU01016"/>
    </source>
</evidence>
<dbReference type="InterPro" id="IPR002052">
    <property type="entry name" value="DNA_methylase_N6_adenine_CS"/>
</dbReference>
<dbReference type="PROSITE" id="PS51257">
    <property type="entry name" value="PROKAR_LIPOPROTEIN"/>
    <property type="match status" value="1"/>
</dbReference>
<keyword evidence="4 7" id="KW-0949">S-adenosyl-L-methionine</keyword>
<gene>
    <name evidence="9" type="ORF">CQA63_00250</name>
</gene>
<keyword evidence="10" id="KW-1185">Reference proteome</keyword>
<evidence type="ECO:0000313" key="9">
    <source>
        <dbReference type="EMBL" id="RDU60979.1"/>
    </source>
</evidence>
<dbReference type="InterPro" id="IPR001525">
    <property type="entry name" value="C5_MeTfrase"/>
</dbReference>